<reference evidence="2" key="1">
    <citation type="journal article" date="2017" name="BMC Genomics">
        <title>Gapless genome assembly of Colletotrichum higginsianum reveals chromosome structure and association of transposable elements with secondary metabolite gene clusters.</title>
        <authorList>
            <person name="Dallery J.-F."/>
            <person name="Lapalu N."/>
            <person name="Zampounis A."/>
            <person name="Pigne S."/>
            <person name="Luyten I."/>
            <person name="Amselem J."/>
            <person name="Wittenberg A.H.J."/>
            <person name="Zhou S."/>
            <person name="de Queiroz M.V."/>
            <person name="Robin G.P."/>
            <person name="Auger A."/>
            <person name="Hainaut M."/>
            <person name="Henrissat B."/>
            <person name="Kim K.-T."/>
            <person name="Lee Y.-H."/>
            <person name="Lespinet O."/>
            <person name="Schwartz D.C."/>
            <person name="Thon M.R."/>
            <person name="O'Connell R.J."/>
        </authorList>
    </citation>
    <scope>NUCLEOTIDE SEQUENCE [LARGE SCALE GENOMIC DNA]</scope>
    <source>
        <strain evidence="2">IMI 349063</strain>
    </source>
</reference>
<protein>
    <submittedName>
        <fullName evidence="1">Uncharacterized protein</fullName>
    </submittedName>
</protein>
<gene>
    <name evidence="1" type="ORF">CH63R_01551</name>
</gene>
<organism evidence="1 2">
    <name type="scientific">Colletotrichum higginsianum (strain IMI 349063)</name>
    <name type="common">Crucifer anthracnose fungus</name>
    <dbReference type="NCBI Taxonomy" id="759273"/>
    <lineage>
        <taxon>Eukaryota</taxon>
        <taxon>Fungi</taxon>
        <taxon>Dikarya</taxon>
        <taxon>Ascomycota</taxon>
        <taxon>Pezizomycotina</taxon>
        <taxon>Sordariomycetes</taxon>
        <taxon>Hypocreomycetidae</taxon>
        <taxon>Glomerellales</taxon>
        <taxon>Glomerellaceae</taxon>
        <taxon>Colletotrichum</taxon>
        <taxon>Colletotrichum destructivum species complex</taxon>
    </lineage>
</organism>
<dbReference type="GeneID" id="28860633"/>
<dbReference type="VEuPathDB" id="FungiDB:CH63R_01551"/>
<dbReference type="AlphaFoldDB" id="A0A1B7YWE3"/>
<evidence type="ECO:0000313" key="2">
    <source>
        <dbReference type="Proteomes" id="UP000092177"/>
    </source>
</evidence>
<proteinExistence type="predicted"/>
<comment type="caution">
    <text evidence="1">The sequence shown here is derived from an EMBL/GenBank/DDBJ whole genome shotgun (WGS) entry which is preliminary data.</text>
</comment>
<dbReference type="RefSeq" id="XP_018164888.1">
    <property type="nucleotide sequence ID" value="XM_018296526.1"/>
</dbReference>
<dbReference type="KEGG" id="chig:CH63R_01551"/>
<dbReference type="Proteomes" id="UP000092177">
    <property type="component" value="Chromosome 1"/>
</dbReference>
<accession>A0A1B7YWE3</accession>
<sequence>MPPSRLVPSILPWCYNDPDPVAKELDKKFGANQYRLSSFANAPKKVKGNQYLVEAPRKLQPGEIRQIHDNVKWHYRE</sequence>
<name>A0A1B7YWE3_COLHI</name>
<dbReference type="EMBL" id="LTAN01000001">
    <property type="protein sequence ID" value="OBR16371.1"/>
    <property type="molecule type" value="Genomic_DNA"/>
</dbReference>
<keyword evidence="2" id="KW-1185">Reference proteome</keyword>
<evidence type="ECO:0000313" key="1">
    <source>
        <dbReference type="EMBL" id="OBR16371.1"/>
    </source>
</evidence>